<keyword evidence="3" id="KW-1185">Reference proteome</keyword>
<keyword evidence="1" id="KW-0812">Transmembrane</keyword>
<gene>
    <name evidence="2" type="ORF">LV75_000528</name>
</gene>
<feature type="transmembrane region" description="Helical" evidence="1">
    <location>
        <begin position="44"/>
        <end position="64"/>
    </location>
</feature>
<proteinExistence type="predicted"/>
<evidence type="ECO:0000313" key="2">
    <source>
        <dbReference type="EMBL" id="MCP2268046.1"/>
    </source>
</evidence>
<organism evidence="2 3">
    <name type="scientific">Actinokineospora diospyrosa</name>
    <dbReference type="NCBI Taxonomy" id="103728"/>
    <lineage>
        <taxon>Bacteria</taxon>
        <taxon>Bacillati</taxon>
        <taxon>Actinomycetota</taxon>
        <taxon>Actinomycetes</taxon>
        <taxon>Pseudonocardiales</taxon>
        <taxon>Pseudonocardiaceae</taxon>
        <taxon>Actinokineospora</taxon>
    </lineage>
</organism>
<keyword evidence="1" id="KW-0472">Membrane</keyword>
<comment type="caution">
    <text evidence="2">The sequence shown here is derived from an EMBL/GenBank/DDBJ whole genome shotgun (WGS) entry which is preliminary data.</text>
</comment>
<reference evidence="2 3" key="1">
    <citation type="submission" date="2022-06" db="EMBL/GenBank/DDBJ databases">
        <title>Genomic Encyclopedia of Archaeal and Bacterial Type Strains, Phase II (KMG-II): from individual species to whole genera.</title>
        <authorList>
            <person name="Goeker M."/>
        </authorList>
    </citation>
    <scope>NUCLEOTIDE SEQUENCE [LARGE SCALE GENOMIC DNA]</scope>
    <source>
        <strain evidence="2 3">DSM 44255</strain>
    </source>
</reference>
<dbReference type="Proteomes" id="UP001205185">
    <property type="component" value="Unassembled WGS sequence"/>
</dbReference>
<evidence type="ECO:0000313" key="3">
    <source>
        <dbReference type="Proteomes" id="UP001205185"/>
    </source>
</evidence>
<name>A0ABT1I609_9PSEU</name>
<sequence length="145" mass="15809">MADESTWSAEPGRLGAELEDALTHAEHALEGLDRAESRMQTVRLIGLALIVLLAAATVVTWAFAPGNVAAGVLLAGLAGMSAVLVARDYAQTKSTRERERRAVVQLSRLARDLLPVVVEQEAWSELRHVTTRARIARFPISERSR</sequence>
<accession>A0ABT1I609</accession>
<dbReference type="RefSeq" id="WP_253884966.1">
    <property type="nucleotide sequence ID" value="NZ_BAAAVB010000026.1"/>
</dbReference>
<keyword evidence="1" id="KW-1133">Transmembrane helix</keyword>
<feature type="transmembrane region" description="Helical" evidence="1">
    <location>
        <begin position="70"/>
        <end position="90"/>
    </location>
</feature>
<evidence type="ECO:0008006" key="4">
    <source>
        <dbReference type="Google" id="ProtNLM"/>
    </source>
</evidence>
<evidence type="ECO:0000256" key="1">
    <source>
        <dbReference type="SAM" id="Phobius"/>
    </source>
</evidence>
<protein>
    <recommendedName>
        <fullName evidence="4">Superfamily III holin-X</fullName>
    </recommendedName>
</protein>
<dbReference type="EMBL" id="JAMTCO010000001">
    <property type="protein sequence ID" value="MCP2268046.1"/>
    <property type="molecule type" value="Genomic_DNA"/>
</dbReference>